<dbReference type="AlphaFoldDB" id="A0A3P7MYW3"/>
<organism evidence="2 3">
    <name type="scientific">Cylicostephanus goldi</name>
    <name type="common">Nematode worm</name>
    <dbReference type="NCBI Taxonomy" id="71465"/>
    <lineage>
        <taxon>Eukaryota</taxon>
        <taxon>Metazoa</taxon>
        <taxon>Ecdysozoa</taxon>
        <taxon>Nematoda</taxon>
        <taxon>Chromadorea</taxon>
        <taxon>Rhabditida</taxon>
        <taxon>Rhabditina</taxon>
        <taxon>Rhabditomorpha</taxon>
        <taxon>Strongyloidea</taxon>
        <taxon>Strongylidae</taxon>
        <taxon>Cylicostephanus</taxon>
    </lineage>
</organism>
<evidence type="ECO:0000313" key="2">
    <source>
        <dbReference type="EMBL" id="VDN35124.1"/>
    </source>
</evidence>
<dbReference type="SUPFAM" id="SSF53822">
    <property type="entry name" value="Periplasmic binding protein-like I"/>
    <property type="match status" value="1"/>
</dbReference>
<evidence type="ECO:0000313" key="3">
    <source>
        <dbReference type="Proteomes" id="UP000271889"/>
    </source>
</evidence>
<feature type="chain" id="PRO_5018336326" description="Receptor ligand binding region domain-containing protein" evidence="1">
    <location>
        <begin position="17"/>
        <end position="80"/>
    </location>
</feature>
<evidence type="ECO:0000256" key="1">
    <source>
        <dbReference type="SAM" id="SignalP"/>
    </source>
</evidence>
<proteinExistence type="predicted"/>
<keyword evidence="3" id="KW-1185">Reference proteome</keyword>
<evidence type="ECO:0008006" key="4">
    <source>
        <dbReference type="Google" id="ProtNLM"/>
    </source>
</evidence>
<accession>A0A3P7MYW3</accession>
<sequence length="80" mass="9021">MLAVTILLYSLQLVSAQQTTRVPPIASAKRKIINIGALFVKDDPTYIPFIGYEGSIAAFYLAIDRIRQNHLLDGYDFKYV</sequence>
<feature type="signal peptide" evidence="1">
    <location>
        <begin position="1"/>
        <end position="16"/>
    </location>
</feature>
<dbReference type="Proteomes" id="UP000271889">
    <property type="component" value="Unassembled WGS sequence"/>
</dbReference>
<protein>
    <recommendedName>
        <fullName evidence="4">Receptor ligand binding region domain-containing protein</fullName>
    </recommendedName>
</protein>
<reference evidence="2 3" key="1">
    <citation type="submission" date="2018-11" db="EMBL/GenBank/DDBJ databases">
        <authorList>
            <consortium name="Pathogen Informatics"/>
        </authorList>
    </citation>
    <scope>NUCLEOTIDE SEQUENCE [LARGE SCALE GENOMIC DNA]</scope>
</reference>
<dbReference type="EMBL" id="UYRV01126150">
    <property type="protein sequence ID" value="VDN35124.1"/>
    <property type="molecule type" value="Genomic_DNA"/>
</dbReference>
<keyword evidence="1" id="KW-0732">Signal</keyword>
<gene>
    <name evidence="2" type="ORF">CGOC_LOCUS12840</name>
</gene>
<dbReference type="InterPro" id="IPR028082">
    <property type="entry name" value="Peripla_BP_I"/>
</dbReference>
<name>A0A3P7MYW3_CYLGO</name>